<evidence type="ECO:0000256" key="2">
    <source>
        <dbReference type="ARBA" id="ARBA00023027"/>
    </source>
</evidence>
<evidence type="ECO:0000256" key="1">
    <source>
        <dbReference type="ARBA" id="ARBA00023002"/>
    </source>
</evidence>
<sequence length="309" mass="32737">MTPTTNDHAPGIYVGPDPDDRLEAAVREGGGQVVGPDEAVGVVFHSAADDPAESVGLVTDRTRWVQLPHAGVERWTSNGLITTDPVWTSAAGAYGPQVAEHAFALMLAGARRLQAAARAQTWDRQPGRMFMGSTVALVGYGGIGRCLLPMLEPFHCRVLAVTDSGPVDGVERTVSRSDYRDVLPEADYVVLLAALTPQTQGMIGAAELDLMRDDAWLINVGRGGLIDTDALVDALRGGRIGGAALDVTDPEPLPDGHPLWTEPNALITPHVANPKDAHDAALAQRVTDNVRRFVNGEPLLGVIDPEAGF</sequence>
<reference evidence="4 5" key="1">
    <citation type="submission" date="2020-08" db="EMBL/GenBank/DDBJ databases">
        <title>Sequencing the genomes of 1000 actinobacteria strains.</title>
        <authorList>
            <person name="Klenk H.-P."/>
        </authorList>
    </citation>
    <scope>NUCLEOTIDE SEQUENCE [LARGE SCALE GENOMIC DNA]</scope>
    <source>
        <strain evidence="4 5">DSM 11053</strain>
    </source>
</reference>
<keyword evidence="2" id="KW-0520">NAD</keyword>
<dbReference type="RefSeq" id="WP_183336801.1">
    <property type="nucleotide sequence ID" value="NZ_JACHZG010000001.1"/>
</dbReference>
<keyword evidence="1 4" id="KW-0560">Oxidoreductase</keyword>
<dbReference type="AlphaFoldDB" id="A0A7W5P5R1"/>
<evidence type="ECO:0000259" key="3">
    <source>
        <dbReference type="Pfam" id="PF02826"/>
    </source>
</evidence>
<proteinExistence type="predicted"/>
<accession>A0A7W5P5R1</accession>
<dbReference type="CDD" id="cd12159">
    <property type="entry name" value="2-Hacid_dh_2"/>
    <property type="match status" value="1"/>
</dbReference>
<dbReference type="GO" id="GO:0051287">
    <property type="term" value="F:NAD binding"/>
    <property type="evidence" value="ECO:0007669"/>
    <property type="project" value="InterPro"/>
</dbReference>
<dbReference type="InterPro" id="IPR006140">
    <property type="entry name" value="D-isomer_DH_NAD-bd"/>
</dbReference>
<dbReference type="PANTHER" id="PTHR43333">
    <property type="entry name" value="2-HACID_DH_C DOMAIN-CONTAINING PROTEIN"/>
    <property type="match status" value="1"/>
</dbReference>
<dbReference type="Pfam" id="PF02826">
    <property type="entry name" value="2-Hacid_dh_C"/>
    <property type="match status" value="1"/>
</dbReference>
<keyword evidence="5" id="KW-1185">Reference proteome</keyword>
<organism evidence="4 5">
    <name type="scientific">Microlunatus antarcticus</name>
    <dbReference type="NCBI Taxonomy" id="53388"/>
    <lineage>
        <taxon>Bacteria</taxon>
        <taxon>Bacillati</taxon>
        <taxon>Actinomycetota</taxon>
        <taxon>Actinomycetes</taxon>
        <taxon>Propionibacteriales</taxon>
        <taxon>Propionibacteriaceae</taxon>
        <taxon>Microlunatus</taxon>
    </lineage>
</organism>
<comment type="caution">
    <text evidence="4">The sequence shown here is derived from an EMBL/GenBank/DDBJ whole genome shotgun (WGS) entry which is preliminary data.</text>
</comment>
<dbReference type="EC" id="1.1.1.95" evidence="4"/>
<dbReference type="InterPro" id="IPR036291">
    <property type="entry name" value="NAD(P)-bd_dom_sf"/>
</dbReference>
<name>A0A7W5P5R1_9ACTN</name>
<dbReference type="Proteomes" id="UP000565572">
    <property type="component" value="Unassembled WGS sequence"/>
</dbReference>
<protein>
    <submittedName>
        <fullName evidence="4">D-3-phosphoglycerate dehydrogenase</fullName>
        <ecNumber evidence="4">1.1.1.95</ecNumber>
    </submittedName>
</protein>
<evidence type="ECO:0000313" key="5">
    <source>
        <dbReference type="Proteomes" id="UP000565572"/>
    </source>
</evidence>
<feature type="domain" description="D-isomer specific 2-hydroxyacid dehydrogenase NAD-binding" evidence="3">
    <location>
        <begin position="104"/>
        <end position="272"/>
    </location>
</feature>
<dbReference type="PROSITE" id="PS00671">
    <property type="entry name" value="D_2_HYDROXYACID_DH_3"/>
    <property type="match status" value="1"/>
</dbReference>
<dbReference type="EMBL" id="JACHZG010000001">
    <property type="protein sequence ID" value="MBB3325745.1"/>
    <property type="molecule type" value="Genomic_DNA"/>
</dbReference>
<evidence type="ECO:0000313" key="4">
    <source>
        <dbReference type="EMBL" id="MBB3325745.1"/>
    </source>
</evidence>
<dbReference type="GO" id="GO:0004617">
    <property type="term" value="F:phosphoglycerate dehydrogenase activity"/>
    <property type="evidence" value="ECO:0007669"/>
    <property type="project" value="UniProtKB-EC"/>
</dbReference>
<gene>
    <name evidence="4" type="ORF">FHX39_000689</name>
</gene>
<dbReference type="SUPFAM" id="SSF51735">
    <property type="entry name" value="NAD(P)-binding Rossmann-fold domains"/>
    <property type="match status" value="1"/>
</dbReference>
<dbReference type="PANTHER" id="PTHR43333:SF1">
    <property type="entry name" value="D-ISOMER SPECIFIC 2-HYDROXYACID DEHYDROGENASE NAD-BINDING DOMAIN-CONTAINING PROTEIN"/>
    <property type="match status" value="1"/>
</dbReference>
<dbReference type="InterPro" id="IPR029753">
    <property type="entry name" value="D-isomer_DH_CS"/>
</dbReference>
<dbReference type="Gene3D" id="3.40.50.720">
    <property type="entry name" value="NAD(P)-binding Rossmann-like Domain"/>
    <property type="match status" value="2"/>
</dbReference>